<accession>A0AAV9JWX7</accession>
<evidence type="ECO:0000256" key="3">
    <source>
        <dbReference type="ARBA" id="ARBA00009386"/>
    </source>
</evidence>
<sequence length="166" mass="17958">MAPKKGQPSPAAVPVSAMKPQHLTSSAAGQPTKPQNKPSSTSTSSASTSSSTRNAQDAQQIAVGMWNNYVDKTPQRVKLLDAFMVFLLVVGVLQFVYCVIAGNYPFNAFLSGFSATVGQFVLTASLRIQTNPENKADFESISHERAFADFVFGSMILHFFCVNFIN</sequence>
<feature type="compositionally biased region" description="Low complexity" evidence="9">
    <location>
        <begin position="39"/>
        <end position="52"/>
    </location>
</feature>
<evidence type="ECO:0000313" key="10">
    <source>
        <dbReference type="EMBL" id="KAK4550123.1"/>
    </source>
</evidence>
<name>A0AAV9JWX7_9PEZI</name>
<dbReference type="AlphaFoldDB" id="A0AAV9JWX7"/>
<evidence type="ECO:0000256" key="2">
    <source>
        <dbReference type="ARBA" id="ARBA00004922"/>
    </source>
</evidence>
<reference evidence="10 11" key="1">
    <citation type="submission" date="2021-11" db="EMBL/GenBank/DDBJ databases">
        <title>Black yeast isolated from Biological Soil Crust.</title>
        <authorList>
            <person name="Kurbessoian T."/>
        </authorList>
    </citation>
    <scope>NUCLEOTIDE SEQUENCE [LARGE SCALE GENOMIC DNA]</scope>
    <source>
        <strain evidence="10 11">CCFEE 5522</strain>
    </source>
</reference>
<evidence type="ECO:0000313" key="11">
    <source>
        <dbReference type="Proteomes" id="UP001324427"/>
    </source>
</evidence>
<proteinExistence type="inferred from homology"/>
<dbReference type="InterPro" id="IPR003038">
    <property type="entry name" value="DAD/Ost2"/>
</dbReference>
<feature type="region of interest" description="Disordered" evidence="9">
    <location>
        <begin position="1"/>
        <end position="54"/>
    </location>
</feature>
<keyword evidence="7 8" id="KW-0472">Membrane</keyword>
<keyword evidence="5 8" id="KW-0256">Endoplasmic reticulum</keyword>
<evidence type="ECO:0000256" key="1">
    <source>
        <dbReference type="ARBA" id="ARBA00004477"/>
    </source>
</evidence>
<keyword evidence="11" id="KW-1185">Reference proteome</keyword>
<dbReference type="PANTHER" id="PTHR10705:SF0">
    <property type="entry name" value="DOLICHYL-DIPHOSPHOOLIGOSACCHARIDE--PROTEIN GLYCOSYLTRANSFERASE SUBUNIT DAD1"/>
    <property type="match status" value="1"/>
</dbReference>
<comment type="subunit">
    <text evidence="8">Component of the oligosaccharyltransferase (OST) complex.</text>
</comment>
<protein>
    <recommendedName>
        <fullName evidence="8">Dolichyl-diphosphooligosaccharide--protein glycosyltransferase subunit OST2</fullName>
        <shortName evidence="8">Oligosaccharyl transferase subunit OST2</shortName>
    </recommendedName>
</protein>
<comment type="caution">
    <text evidence="10">The sequence shown here is derived from an EMBL/GenBank/DDBJ whole genome shotgun (WGS) entry which is preliminary data.</text>
</comment>
<evidence type="ECO:0000256" key="8">
    <source>
        <dbReference type="RuleBase" id="RU361136"/>
    </source>
</evidence>
<keyword evidence="6 8" id="KW-1133">Transmembrane helix</keyword>
<evidence type="ECO:0000256" key="4">
    <source>
        <dbReference type="ARBA" id="ARBA00022692"/>
    </source>
</evidence>
<comment type="function">
    <text evidence="8">Subunit of the oligosaccharyl transferase (OST) complex that catalyzes the initial transfer of a defined glycan (Glc(3)Man(9)GlcNAc(2) in eukaryotes) from the lipid carrier dolichol-pyrophosphate to an asparagine residue within an Asn-X-Ser/Thr consensus motif in nascent polypeptide chains, the first step in protein N-glycosylation. N-glycosylation occurs cotranslationally and the complex associates with the Sec61 complex at the channel-forming translocon complex that mediates protein translocation across the endoplasmic reticulum (ER). All subunits are required for a maximal enzyme activity.</text>
</comment>
<dbReference type="Pfam" id="PF02109">
    <property type="entry name" value="DAD"/>
    <property type="match status" value="1"/>
</dbReference>
<feature type="transmembrane region" description="Helical" evidence="8">
    <location>
        <begin position="146"/>
        <end position="165"/>
    </location>
</feature>
<gene>
    <name evidence="10" type="ORF">LTR36_003090</name>
</gene>
<keyword evidence="4 8" id="KW-0812">Transmembrane</keyword>
<comment type="similarity">
    <text evidence="3 8">Belongs to the DAD/OST2 family.</text>
</comment>
<comment type="subcellular location">
    <subcellularLocation>
        <location evidence="1 8">Endoplasmic reticulum membrane</location>
        <topology evidence="1 8">Multi-pass membrane protein</topology>
    </subcellularLocation>
</comment>
<evidence type="ECO:0000256" key="5">
    <source>
        <dbReference type="ARBA" id="ARBA00022824"/>
    </source>
</evidence>
<dbReference type="GO" id="GO:0008250">
    <property type="term" value="C:oligosaccharyltransferase complex"/>
    <property type="evidence" value="ECO:0007669"/>
    <property type="project" value="InterPro"/>
</dbReference>
<dbReference type="GO" id="GO:0006487">
    <property type="term" value="P:protein N-linked glycosylation"/>
    <property type="evidence" value="ECO:0007669"/>
    <property type="project" value="TreeGrafter"/>
</dbReference>
<comment type="pathway">
    <text evidence="2 8">Protein modification; protein glycosylation.</text>
</comment>
<comment type="caution">
    <text evidence="8">Lacks conserved residue(s) required for the propagation of feature annotation.</text>
</comment>
<feature type="transmembrane region" description="Helical" evidence="8">
    <location>
        <begin position="82"/>
        <end position="102"/>
    </location>
</feature>
<dbReference type="EMBL" id="JAVFHQ010000002">
    <property type="protein sequence ID" value="KAK4550123.1"/>
    <property type="molecule type" value="Genomic_DNA"/>
</dbReference>
<evidence type="ECO:0000256" key="6">
    <source>
        <dbReference type="ARBA" id="ARBA00022989"/>
    </source>
</evidence>
<organism evidence="10 11">
    <name type="scientific">Oleoguttula mirabilis</name>
    <dbReference type="NCBI Taxonomy" id="1507867"/>
    <lineage>
        <taxon>Eukaryota</taxon>
        <taxon>Fungi</taxon>
        <taxon>Dikarya</taxon>
        <taxon>Ascomycota</taxon>
        <taxon>Pezizomycotina</taxon>
        <taxon>Dothideomycetes</taxon>
        <taxon>Dothideomycetidae</taxon>
        <taxon>Mycosphaerellales</taxon>
        <taxon>Teratosphaeriaceae</taxon>
        <taxon>Oleoguttula</taxon>
    </lineage>
</organism>
<dbReference type="Proteomes" id="UP001324427">
    <property type="component" value="Unassembled WGS sequence"/>
</dbReference>
<evidence type="ECO:0000256" key="7">
    <source>
        <dbReference type="ARBA" id="ARBA00023136"/>
    </source>
</evidence>
<dbReference type="PANTHER" id="PTHR10705">
    <property type="entry name" value="DOLICHYL-DIPHOSPHOOLIGOSACCHARIDE--PROTEIN GLYCOSYLTRANSFERASE SUBUNIT DAD1"/>
    <property type="match status" value="1"/>
</dbReference>
<feature type="compositionally biased region" description="Polar residues" evidence="9">
    <location>
        <begin position="22"/>
        <end position="38"/>
    </location>
</feature>
<evidence type="ECO:0000256" key="9">
    <source>
        <dbReference type="SAM" id="MobiDB-lite"/>
    </source>
</evidence>